<feature type="region of interest" description="Disordered" evidence="1">
    <location>
        <begin position="77"/>
        <end position="140"/>
    </location>
</feature>
<reference evidence="3" key="1">
    <citation type="submission" date="2022-11" db="UniProtKB">
        <authorList>
            <consortium name="WormBaseParasite"/>
        </authorList>
    </citation>
    <scope>IDENTIFICATION</scope>
</reference>
<evidence type="ECO:0000313" key="3">
    <source>
        <dbReference type="WBParaSite" id="nRc.2.0.1.t26723-RA"/>
    </source>
</evidence>
<protein>
    <submittedName>
        <fullName evidence="3">Uncharacterized protein</fullName>
    </submittedName>
</protein>
<dbReference type="AlphaFoldDB" id="A0A915JKU1"/>
<feature type="compositionally biased region" description="Basic and acidic residues" evidence="1">
    <location>
        <begin position="111"/>
        <end position="131"/>
    </location>
</feature>
<dbReference type="PANTHER" id="PTHR33206:SF1">
    <property type="entry name" value="DNA-DIRECTED DNA POLYMERASE"/>
    <property type="match status" value="1"/>
</dbReference>
<dbReference type="Proteomes" id="UP000887565">
    <property type="component" value="Unplaced"/>
</dbReference>
<evidence type="ECO:0000313" key="2">
    <source>
        <dbReference type="Proteomes" id="UP000887565"/>
    </source>
</evidence>
<organism evidence="2 3">
    <name type="scientific">Romanomermis culicivorax</name>
    <name type="common">Nematode worm</name>
    <dbReference type="NCBI Taxonomy" id="13658"/>
    <lineage>
        <taxon>Eukaryota</taxon>
        <taxon>Metazoa</taxon>
        <taxon>Ecdysozoa</taxon>
        <taxon>Nematoda</taxon>
        <taxon>Enoplea</taxon>
        <taxon>Dorylaimia</taxon>
        <taxon>Mermithida</taxon>
        <taxon>Mermithoidea</taxon>
        <taxon>Mermithidae</taxon>
        <taxon>Romanomermis</taxon>
    </lineage>
</organism>
<accession>A0A915JKU1</accession>
<name>A0A915JKU1_ROMCU</name>
<keyword evidence="2" id="KW-1185">Reference proteome</keyword>
<dbReference type="PANTHER" id="PTHR33206">
    <property type="entry name" value="PROTEIN CBG10425"/>
    <property type="match status" value="1"/>
</dbReference>
<proteinExistence type="predicted"/>
<sequence>MDYPDALKEEIQRILLPPPTLIAPAPQMAQMAPVITQKAVQLPVTLPPPIAVQPPRVPQLPQPGTLVPLTAPVDVQTPQAPSTSAPALDRYGQPIRKPGHYEHSMKHKQHLHEEAEYRKSHKTHTTDEPRTKRMPPPSTSCAERGNICYLSHVYLDKSMYQCMETDTDSIYLTLSSNNPLDAVKPECKEEFMEKIYPKWFVKRKEDKQMPGMLKVEWQGTAMCCLAAKTYTGIGENE</sequence>
<evidence type="ECO:0000256" key="1">
    <source>
        <dbReference type="SAM" id="MobiDB-lite"/>
    </source>
</evidence>
<dbReference type="WBParaSite" id="nRc.2.0.1.t26723-RA">
    <property type="protein sequence ID" value="nRc.2.0.1.t26723-RA"/>
    <property type="gene ID" value="nRc.2.0.1.g26723"/>
</dbReference>